<accession>A0A0C2YTK7</accession>
<name>A0A0C2YTK7_HEBCY</name>
<dbReference type="EMBL" id="KN831774">
    <property type="protein sequence ID" value="KIM44347.1"/>
    <property type="molecule type" value="Genomic_DNA"/>
</dbReference>
<sequence>MHFGPSSTPYSQAYFMGNSGTGPIEAYWHQNLRLLRFPSPPSSMEVLRSSSRR</sequence>
<gene>
    <name evidence="1" type="ORF">M413DRAFT_379582</name>
</gene>
<reference evidence="1 2" key="1">
    <citation type="submission" date="2014-04" db="EMBL/GenBank/DDBJ databases">
        <authorList>
            <consortium name="DOE Joint Genome Institute"/>
            <person name="Kuo A."/>
            <person name="Gay G."/>
            <person name="Dore J."/>
            <person name="Kohler A."/>
            <person name="Nagy L.G."/>
            <person name="Floudas D."/>
            <person name="Copeland A."/>
            <person name="Barry K.W."/>
            <person name="Cichocki N."/>
            <person name="Veneault-Fourrey C."/>
            <person name="LaButti K."/>
            <person name="Lindquist E.A."/>
            <person name="Lipzen A."/>
            <person name="Lundell T."/>
            <person name="Morin E."/>
            <person name="Murat C."/>
            <person name="Sun H."/>
            <person name="Tunlid A."/>
            <person name="Henrissat B."/>
            <person name="Grigoriev I.V."/>
            <person name="Hibbett D.S."/>
            <person name="Martin F."/>
            <person name="Nordberg H.P."/>
            <person name="Cantor M.N."/>
            <person name="Hua S.X."/>
        </authorList>
    </citation>
    <scope>NUCLEOTIDE SEQUENCE [LARGE SCALE GENOMIC DNA]</scope>
    <source>
        <strain evidence="2">h7</strain>
    </source>
</reference>
<dbReference type="HOGENOM" id="CLU_3068932_0_0_1"/>
<reference evidence="2" key="2">
    <citation type="submission" date="2015-01" db="EMBL/GenBank/DDBJ databases">
        <title>Evolutionary Origins and Diversification of the Mycorrhizal Mutualists.</title>
        <authorList>
            <consortium name="DOE Joint Genome Institute"/>
            <consortium name="Mycorrhizal Genomics Consortium"/>
            <person name="Kohler A."/>
            <person name="Kuo A."/>
            <person name="Nagy L.G."/>
            <person name="Floudas D."/>
            <person name="Copeland A."/>
            <person name="Barry K.W."/>
            <person name="Cichocki N."/>
            <person name="Veneault-Fourrey C."/>
            <person name="LaButti K."/>
            <person name="Lindquist E.A."/>
            <person name="Lipzen A."/>
            <person name="Lundell T."/>
            <person name="Morin E."/>
            <person name="Murat C."/>
            <person name="Riley R."/>
            <person name="Ohm R."/>
            <person name="Sun H."/>
            <person name="Tunlid A."/>
            <person name="Henrissat B."/>
            <person name="Grigoriev I.V."/>
            <person name="Hibbett D.S."/>
            <person name="Martin F."/>
        </authorList>
    </citation>
    <scope>NUCLEOTIDE SEQUENCE [LARGE SCALE GENOMIC DNA]</scope>
    <source>
        <strain evidence="2">h7</strain>
    </source>
</reference>
<protein>
    <submittedName>
        <fullName evidence="1">Uncharacterized protein</fullName>
    </submittedName>
</protein>
<dbReference type="AlphaFoldDB" id="A0A0C2YTK7"/>
<evidence type="ECO:0000313" key="2">
    <source>
        <dbReference type="Proteomes" id="UP000053424"/>
    </source>
</evidence>
<proteinExistence type="predicted"/>
<keyword evidence="2" id="KW-1185">Reference proteome</keyword>
<organism evidence="1 2">
    <name type="scientific">Hebeloma cylindrosporum</name>
    <dbReference type="NCBI Taxonomy" id="76867"/>
    <lineage>
        <taxon>Eukaryota</taxon>
        <taxon>Fungi</taxon>
        <taxon>Dikarya</taxon>
        <taxon>Basidiomycota</taxon>
        <taxon>Agaricomycotina</taxon>
        <taxon>Agaricomycetes</taxon>
        <taxon>Agaricomycetidae</taxon>
        <taxon>Agaricales</taxon>
        <taxon>Agaricineae</taxon>
        <taxon>Hymenogastraceae</taxon>
        <taxon>Hebeloma</taxon>
    </lineage>
</organism>
<evidence type="ECO:0000313" key="1">
    <source>
        <dbReference type="EMBL" id="KIM44347.1"/>
    </source>
</evidence>
<dbReference type="Proteomes" id="UP000053424">
    <property type="component" value="Unassembled WGS sequence"/>
</dbReference>